<evidence type="ECO:0000256" key="4">
    <source>
        <dbReference type="ARBA" id="ARBA00022475"/>
    </source>
</evidence>
<dbReference type="PROSITE" id="PS00216">
    <property type="entry name" value="SUGAR_TRANSPORT_1"/>
    <property type="match status" value="1"/>
</dbReference>
<dbReference type="InterPro" id="IPR036259">
    <property type="entry name" value="MFS_trans_sf"/>
</dbReference>
<accession>A0A653WZ20</accession>
<proteinExistence type="inferred from homology"/>
<evidence type="ECO:0000256" key="3">
    <source>
        <dbReference type="ARBA" id="ARBA00022448"/>
    </source>
</evidence>
<dbReference type="InterPro" id="IPR050814">
    <property type="entry name" value="Myo-inositol_Transporter"/>
</dbReference>
<keyword evidence="6" id="KW-1133">Transmembrane helix</keyword>
<dbReference type="Proteomes" id="UP000433089">
    <property type="component" value="Unassembled WGS sequence"/>
</dbReference>
<dbReference type="InterPro" id="IPR020846">
    <property type="entry name" value="MFS_dom"/>
</dbReference>
<evidence type="ECO:0000313" key="10">
    <source>
        <dbReference type="Proteomes" id="UP000433089"/>
    </source>
</evidence>
<dbReference type="FunFam" id="1.20.1250.20:FF:000073">
    <property type="entry name" value="MFS myo-inositol transporter, putative"/>
    <property type="match status" value="1"/>
</dbReference>
<accession>A0A5K1KSH9</accession>
<keyword evidence="4" id="KW-1003">Cell membrane</keyword>
<evidence type="ECO:0000256" key="7">
    <source>
        <dbReference type="ARBA" id="ARBA00023136"/>
    </source>
</evidence>
<evidence type="ECO:0000256" key="8">
    <source>
        <dbReference type="RuleBase" id="RU003346"/>
    </source>
</evidence>
<comment type="subcellular location">
    <subcellularLocation>
        <location evidence="1">Cell membrane</location>
        <topology evidence="1">Multi-pass membrane protein</topology>
    </subcellularLocation>
</comment>
<evidence type="ECO:0000256" key="1">
    <source>
        <dbReference type="ARBA" id="ARBA00004651"/>
    </source>
</evidence>
<dbReference type="PROSITE" id="PS50850">
    <property type="entry name" value="MFS"/>
    <property type="match status" value="1"/>
</dbReference>
<reference evidence="9 10" key="1">
    <citation type="submission" date="2019-10" db="EMBL/GenBank/DDBJ databases">
        <authorList>
            <person name="Karimi E."/>
        </authorList>
    </citation>
    <scope>NUCLEOTIDE SEQUENCE [LARGE SCALE GENOMIC DNA]</scope>
    <source>
        <strain evidence="9">Bacillus sp. 348</strain>
    </source>
</reference>
<protein>
    <submittedName>
        <fullName evidence="9">Putative carbohydrate/proton transporter</fullName>
    </submittedName>
</protein>
<dbReference type="GO" id="GO:0005886">
    <property type="term" value="C:plasma membrane"/>
    <property type="evidence" value="ECO:0007669"/>
    <property type="project" value="UniProtKB-SubCell"/>
</dbReference>
<keyword evidence="5" id="KW-0812">Transmembrane</keyword>
<keyword evidence="7" id="KW-0472">Membrane</keyword>
<dbReference type="Pfam" id="PF00083">
    <property type="entry name" value="Sugar_tr"/>
    <property type="match status" value="1"/>
</dbReference>
<dbReference type="SUPFAM" id="SSF103473">
    <property type="entry name" value="MFS general substrate transporter"/>
    <property type="match status" value="1"/>
</dbReference>
<dbReference type="InterPro" id="IPR005829">
    <property type="entry name" value="Sugar_transporter_CS"/>
</dbReference>
<evidence type="ECO:0000256" key="5">
    <source>
        <dbReference type="ARBA" id="ARBA00022692"/>
    </source>
</evidence>
<evidence type="ECO:0000313" key="9">
    <source>
        <dbReference type="EMBL" id="VXC24168.1"/>
    </source>
</evidence>
<dbReference type="AlphaFoldDB" id="A0A1K1V4F0"/>
<dbReference type="PROSITE" id="PS00217">
    <property type="entry name" value="SUGAR_TRANSPORT_2"/>
    <property type="match status" value="1"/>
</dbReference>
<dbReference type="Gene3D" id="1.20.1250.20">
    <property type="entry name" value="MFS general substrate transporter like domains"/>
    <property type="match status" value="1"/>
</dbReference>
<dbReference type="NCBIfam" id="TIGR00879">
    <property type="entry name" value="SP"/>
    <property type="match status" value="1"/>
</dbReference>
<evidence type="ECO:0000256" key="6">
    <source>
        <dbReference type="ARBA" id="ARBA00022989"/>
    </source>
</evidence>
<organism evidence="9 10">
    <name type="scientific">Bacillus altitudinis</name>
    <dbReference type="NCBI Taxonomy" id="293387"/>
    <lineage>
        <taxon>Bacteria</taxon>
        <taxon>Bacillati</taxon>
        <taxon>Bacillota</taxon>
        <taxon>Bacilli</taxon>
        <taxon>Bacillales</taxon>
        <taxon>Bacillaceae</taxon>
        <taxon>Bacillus</taxon>
    </lineage>
</organism>
<dbReference type="EMBL" id="CABWLH010000010">
    <property type="protein sequence ID" value="VXC24168.1"/>
    <property type="molecule type" value="Genomic_DNA"/>
</dbReference>
<name>A0A1K1V4F0_BACAB</name>
<accession>A0A1K1V4F0</accession>
<dbReference type="CDD" id="cd17359">
    <property type="entry name" value="MFS_XylE_like"/>
    <property type="match status" value="1"/>
</dbReference>
<dbReference type="PANTHER" id="PTHR48020:SF12">
    <property type="entry name" value="PROTON MYO-INOSITOL COTRANSPORTER"/>
    <property type="match status" value="1"/>
</dbReference>
<gene>
    <name evidence="9" type="primary">ywtG</name>
    <name evidence="9" type="ORF">BACI348_50623</name>
</gene>
<dbReference type="InterPro" id="IPR047984">
    <property type="entry name" value="XylE-like"/>
</dbReference>
<dbReference type="GO" id="GO:0022857">
    <property type="term" value="F:transmembrane transporter activity"/>
    <property type="evidence" value="ECO:0007669"/>
    <property type="project" value="InterPro"/>
</dbReference>
<dbReference type="PRINTS" id="PR00171">
    <property type="entry name" value="SUGRTRNSPORT"/>
</dbReference>
<comment type="similarity">
    <text evidence="2 8">Belongs to the major facilitator superfamily. Sugar transporter (TC 2.A.1.1) family.</text>
</comment>
<evidence type="ECO:0000256" key="2">
    <source>
        <dbReference type="ARBA" id="ARBA00010992"/>
    </source>
</evidence>
<sequence>MIFHRETSSHYIDKRGVMIMKNRNGWLYFFGALGGALYGYDTGVISGAILFMKEDLGLNAFTEGLVVSSILIGAMLGSSLSGKLTDQFGRKKAIIAAAILFIIGGFGTALAPNTEVMVLFRIVLGLAVGCSTTIVPLYLSELAPKESRGALSSLNQLMITFGILLAYIVNYVLADAEAWRLMLGIAVVPSVLLLCGILFMPESPRWLFVQGQADRAKEILSKLRQSKQEVEDEIADIQKAESEEKGGLKELLEPWVRPALIAGVGLAFLQQFIGTNTIIYYAPKTFTSVGFGDSAAILGTVGIGAVNVVMTFVAIKIIDRVGRKALLLFGNVGMVLSLIVLAVVNRFFEGSTAAGWTTIICLGLFIVIFAVSWGPVVWVMLPELFPVHVRGIGTGVSTFLLHTGNLIISLTFPTLLSAIGISNLFLIYAAIGIGAFLFVKYLVTETKGKSLEEIEEDLKKRNRAVVNDEGETV</sequence>
<dbReference type="PANTHER" id="PTHR48020">
    <property type="entry name" value="PROTON MYO-INOSITOL COTRANSPORTER"/>
    <property type="match status" value="1"/>
</dbReference>
<dbReference type="InterPro" id="IPR005828">
    <property type="entry name" value="MFS_sugar_transport-like"/>
</dbReference>
<keyword evidence="3 8" id="KW-0813">Transport</keyword>
<dbReference type="InterPro" id="IPR003663">
    <property type="entry name" value="Sugar/inositol_transpt"/>
</dbReference>